<keyword evidence="2" id="KW-0472">Membrane</keyword>
<organism evidence="3 4">
    <name type="scientific">Tateyamaria armeniaca</name>
    <dbReference type="NCBI Taxonomy" id="2518930"/>
    <lineage>
        <taxon>Bacteria</taxon>
        <taxon>Pseudomonadati</taxon>
        <taxon>Pseudomonadota</taxon>
        <taxon>Alphaproteobacteria</taxon>
        <taxon>Rhodobacterales</taxon>
        <taxon>Roseobacteraceae</taxon>
        <taxon>Tateyamaria</taxon>
    </lineage>
</organism>
<dbReference type="RefSeq" id="WP_407593326.1">
    <property type="nucleotide sequence ID" value="NZ_JBHDIY010000002.1"/>
</dbReference>
<dbReference type="EMBL" id="JBHDIY010000002">
    <property type="protein sequence ID" value="MFL4471484.1"/>
    <property type="molecule type" value="Genomic_DNA"/>
</dbReference>
<evidence type="ECO:0000313" key="4">
    <source>
        <dbReference type="Proteomes" id="UP001627408"/>
    </source>
</evidence>
<evidence type="ECO:0000256" key="2">
    <source>
        <dbReference type="SAM" id="Phobius"/>
    </source>
</evidence>
<dbReference type="Proteomes" id="UP001627408">
    <property type="component" value="Unassembled WGS sequence"/>
</dbReference>
<sequence>MSSTDAPTPAPPKRRQSLWKRHRIGSLLVTLTVTAMLGVVLYVLMGRPVSAPDWVRAEIETRAADALGTATLRFDALDLVVEESTRPQVRMTNVQLITDSGAEIAAFAEMRAGLSLQDLLRGELRPTEIAVSGIFAKLRRQADGSVVLSGGLDLSAPERQAATLPELIEQIDGILTRPALAALHTVDVQSLTLRVEDVRSDRAWTVDGGRMRLARDEEAVRITSDLALLSGGQGVATLAVSYESRLGDVAATFGAAIRDVDAGDIATLAPPFAWLDVLRAPISGAVRSGVTADGRLAPLNATLTIAAGVIQPTDATRPVPFNSARSYFTYDPGARVLTFDELSVDSAWITGRIEGQTVLGLTEAGQLDTLVGQFRSSTLTANPANLYDEAVSFDAAEMDFRLGLDPFRLDVGQGLFQDQGQTLLARGVLEAGPDGWSYGVDGQMDGLSPERLLALWPEGLVPKTRTWLDANLLGGTLSDLDVVLRGRPGVPPTAYLSFDYDDAHVRYANTLPPVSGARGTASLFDNRFVVTMDAGQVTAPQGGIVEVGGSSFIIPDVSAKEGTPAVVRVQSSGTITGALAMLDLPPLNVLEKANLLPNLADGRLQVTGTLALPLRKGLQPDEMVFNATATARDVLTTTLIEGRKLAASALDIVATNEGVEVSGPGTLDGVPFDATWAQPIGKGPQASTVTGTIELSERTIDAFRLGLPAGLVSGQGTGTITVGLPVGDTPPSFQLTSDLRGIRLSSPPLGWSKAARTPATLSLAGRLGQTPRVDRLVLDAPGLRAQGAITLRPGGGLERARFDRVQVGQWLDAPVDLVGRGAGAAPGVVVRGGTLDLRRADFGGAGAGTGGAQGGGPLSLALDQLRITDTIRLTGLRGQFNMARGLDGEFQASINNGTPIRGQVLPQNGRSAIRVTSDDAGGVAASAGILKQARGGSLSLTLLPVGAASFDGTLKIAETRIQDAPAIAALLNAVSVVGLLDQMRGSGIHFQEVEAAFRLTPSTMALTEASAVGPSMGLSMYGTYDVTRSVLDMQGVISPLFLVNGIGSILTRKGEGLIGFNYVLRGPATNPQVQVNPLSALTPGMFREIFRAPAPKLPDVGDGPATAASPEAFAPEAPVETNAQRRLREAQEARDSR</sequence>
<feature type="region of interest" description="Disordered" evidence="1">
    <location>
        <begin position="1096"/>
        <end position="1137"/>
    </location>
</feature>
<feature type="compositionally biased region" description="Low complexity" evidence="1">
    <location>
        <begin position="1104"/>
        <end position="1120"/>
    </location>
</feature>
<keyword evidence="2" id="KW-0812">Transmembrane</keyword>
<proteinExistence type="predicted"/>
<keyword evidence="2" id="KW-1133">Transmembrane helix</keyword>
<evidence type="ECO:0000256" key="1">
    <source>
        <dbReference type="SAM" id="MobiDB-lite"/>
    </source>
</evidence>
<gene>
    <name evidence="3" type="ORF">ACERZ8_16975</name>
</gene>
<protein>
    <submittedName>
        <fullName evidence="3">DUF3971 domain-containing protein</fullName>
    </submittedName>
</protein>
<feature type="compositionally biased region" description="Basic and acidic residues" evidence="1">
    <location>
        <begin position="1126"/>
        <end position="1137"/>
    </location>
</feature>
<evidence type="ECO:0000313" key="3">
    <source>
        <dbReference type="EMBL" id="MFL4471484.1"/>
    </source>
</evidence>
<name>A0ABW8UZP5_9RHOB</name>
<comment type="caution">
    <text evidence="3">The sequence shown here is derived from an EMBL/GenBank/DDBJ whole genome shotgun (WGS) entry which is preliminary data.</text>
</comment>
<keyword evidence="4" id="KW-1185">Reference proteome</keyword>
<reference evidence="3 4" key="1">
    <citation type="submission" date="2024-08" db="EMBL/GenBank/DDBJ databases">
        <title>Tateyamaria sp. nov., isolated from marine algae.</title>
        <authorList>
            <person name="Choi B.J."/>
            <person name="Kim J.M."/>
            <person name="Lee J.K."/>
            <person name="Choi D.G."/>
            <person name="Bayburt H."/>
            <person name="Baek J.H."/>
            <person name="Han D.M."/>
            <person name="Jeon C.O."/>
        </authorList>
    </citation>
    <scope>NUCLEOTIDE SEQUENCE [LARGE SCALE GENOMIC DNA]</scope>
    <source>
        <strain evidence="3 4">KMU-156</strain>
    </source>
</reference>
<feature type="transmembrane region" description="Helical" evidence="2">
    <location>
        <begin position="24"/>
        <end position="45"/>
    </location>
</feature>
<accession>A0ABW8UZP5</accession>